<dbReference type="Gene3D" id="3.40.50.1820">
    <property type="entry name" value="alpha/beta hydrolase"/>
    <property type="match status" value="1"/>
</dbReference>
<sequence length="377" mass="42036">MTVELTKTASSSKQAGKSSRGSAQSKPARNALDMPGRAFVFDMSTRELWKLQEGSERTRPNTTLKHNQLLVEDRRLYPITSDACDNDASIQVPLPMPLLYRWDFVPESTAEEHRSLAVATETATAGSVEETKPSGGTLEEPASSGSPKNVDQSFFPSPLPSRILHLDDDVGIGPADRDHRQPQEGQTSEIPIHRADVVWAFKGTGSSKGAASAVYAAWFVSKHLRAEIKTGQVVVYCIPFAAPMMGDKAAIEEFNRHGAIIQHIALDVDPVPDLRHAKGEQYMERDYEHTLMIPLHSFARAHVFDRETKKLLFTGLSWLDYTFKSPNFDVALEVAWRRLVPAFASRIQRKLLHYPNFLNDAADAIEKLYDTSRHGEL</sequence>
<feature type="region of interest" description="Disordered" evidence="1">
    <location>
        <begin position="1"/>
        <end position="33"/>
    </location>
</feature>
<name>A0A1D3D4J5_9EIME</name>
<feature type="compositionally biased region" description="Polar residues" evidence="1">
    <location>
        <begin position="1"/>
        <end position="27"/>
    </location>
</feature>
<dbReference type="InParanoid" id="A0A1D3D4J5"/>
<evidence type="ECO:0000256" key="1">
    <source>
        <dbReference type="SAM" id="MobiDB-lite"/>
    </source>
</evidence>
<dbReference type="Proteomes" id="UP000095192">
    <property type="component" value="Unassembled WGS sequence"/>
</dbReference>
<dbReference type="VEuPathDB" id="ToxoDB:LOC34621316"/>
<feature type="region of interest" description="Disordered" evidence="1">
    <location>
        <begin position="119"/>
        <end position="152"/>
    </location>
</feature>
<gene>
    <name evidence="2" type="ORF">cyc_04843</name>
</gene>
<feature type="compositionally biased region" description="Polar residues" evidence="1">
    <location>
        <begin position="143"/>
        <end position="152"/>
    </location>
</feature>
<accession>A0A1D3D4J5</accession>
<feature type="region of interest" description="Disordered" evidence="1">
    <location>
        <begin position="166"/>
        <end position="189"/>
    </location>
</feature>
<dbReference type="VEuPathDB" id="ToxoDB:cyc_04843"/>
<evidence type="ECO:0000313" key="3">
    <source>
        <dbReference type="Proteomes" id="UP000095192"/>
    </source>
</evidence>
<protein>
    <submittedName>
        <fullName evidence="2">Lipase domain-containing protein</fullName>
    </submittedName>
</protein>
<proteinExistence type="predicted"/>
<organism evidence="2 3">
    <name type="scientific">Cyclospora cayetanensis</name>
    <dbReference type="NCBI Taxonomy" id="88456"/>
    <lineage>
        <taxon>Eukaryota</taxon>
        <taxon>Sar</taxon>
        <taxon>Alveolata</taxon>
        <taxon>Apicomplexa</taxon>
        <taxon>Conoidasida</taxon>
        <taxon>Coccidia</taxon>
        <taxon>Eucoccidiorida</taxon>
        <taxon>Eimeriorina</taxon>
        <taxon>Eimeriidae</taxon>
        <taxon>Cyclospora</taxon>
    </lineage>
</organism>
<keyword evidence="3" id="KW-1185">Reference proteome</keyword>
<dbReference type="AlphaFoldDB" id="A0A1D3D4J5"/>
<reference evidence="2 3" key="1">
    <citation type="journal article" date="2016" name="BMC Genomics">
        <title>Comparative genomics reveals Cyclospora cayetanensis possesses coccidia-like metabolism and invasion components but unique surface antigens.</title>
        <authorList>
            <person name="Liu S."/>
            <person name="Wang L."/>
            <person name="Zheng H."/>
            <person name="Xu Z."/>
            <person name="Roellig D.M."/>
            <person name="Li N."/>
            <person name="Frace M.A."/>
            <person name="Tang K."/>
            <person name="Arrowood M.J."/>
            <person name="Moss D.M."/>
            <person name="Zhang L."/>
            <person name="Feng Y."/>
            <person name="Xiao L."/>
        </authorList>
    </citation>
    <scope>NUCLEOTIDE SEQUENCE [LARGE SCALE GENOMIC DNA]</scope>
    <source>
        <strain evidence="2 3">CHN_HEN01</strain>
    </source>
</reference>
<evidence type="ECO:0000313" key="2">
    <source>
        <dbReference type="EMBL" id="OEH78368.1"/>
    </source>
</evidence>
<comment type="caution">
    <text evidence="2">The sequence shown here is derived from an EMBL/GenBank/DDBJ whole genome shotgun (WGS) entry which is preliminary data.</text>
</comment>
<dbReference type="EMBL" id="JROU02000767">
    <property type="protein sequence ID" value="OEH78368.1"/>
    <property type="molecule type" value="Genomic_DNA"/>
</dbReference>
<dbReference type="InterPro" id="IPR029058">
    <property type="entry name" value="AB_hydrolase_fold"/>
</dbReference>